<dbReference type="Gene3D" id="3.40.50.80">
    <property type="entry name" value="Nucleotide-binding domain of ferredoxin-NADP reductase (FNR) module"/>
    <property type="match status" value="1"/>
</dbReference>
<dbReference type="Pfam" id="PF00258">
    <property type="entry name" value="Flavodoxin_1"/>
    <property type="match status" value="1"/>
</dbReference>
<dbReference type="InterPro" id="IPR017938">
    <property type="entry name" value="Riboflavin_synthase-like_b-brl"/>
</dbReference>
<evidence type="ECO:0000256" key="1">
    <source>
        <dbReference type="ARBA" id="ARBA00001917"/>
    </source>
</evidence>
<dbReference type="Gene3D" id="3.40.50.360">
    <property type="match status" value="1"/>
</dbReference>
<evidence type="ECO:0000256" key="5">
    <source>
        <dbReference type="ARBA" id="ARBA00022827"/>
    </source>
</evidence>
<dbReference type="GO" id="GO:0005829">
    <property type="term" value="C:cytosol"/>
    <property type="evidence" value="ECO:0007669"/>
    <property type="project" value="TreeGrafter"/>
</dbReference>
<dbReference type="InterPro" id="IPR017927">
    <property type="entry name" value="FAD-bd_FR_type"/>
</dbReference>
<keyword evidence="4" id="KW-0288">FMN</keyword>
<keyword evidence="8" id="KW-0496">Mitochondrion</keyword>
<dbReference type="InterPro" id="IPR039261">
    <property type="entry name" value="FNR_nucleotide-bd"/>
</dbReference>
<dbReference type="PANTHER" id="PTHR19384:SF108">
    <property type="entry name" value="NADPH--CYTOCHROME P450 REDUCTASE"/>
    <property type="match status" value="1"/>
</dbReference>
<dbReference type="InterPro" id="IPR001094">
    <property type="entry name" value="Flavdoxin-like"/>
</dbReference>
<evidence type="ECO:0000256" key="2">
    <source>
        <dbReference type="ARBA" id="ARBA00001974"/>
    </source>
</evidence>
<evidence type="ECO:0000256" key="7">
    <source>
        <dbReference type="ARBA" id="ARBA00023002"/>
    </source>
</evidence>
<dbReference type="GO" id="GO:0010181">
    <property type="term" value="F:FMN binding"/>
    <property type="evidence" value="ECO:0007669"/>
    <property type="project" value="InterPro"/>
</dbReference>
<dbReference type="PRINTS" id="PR00369">
    <property type="entry name" value="FLAVODOXIN"/>
</dbReference>
<dbReference type="PROSITE" id="PS50902">
    <property type="entry name" value="FLAVODOXIN_LIKE"/>
    <property type="match status" value="1"/>
</dbReference>
<feature type="domain" description="Flavodoxin-like" evidence="11">
    <location>
        <begin position="90"/>
        <end position="241"/>
    </location>
</feature>
<dbReference type="PRINTS" id="PR00371">
    <property type="entry name" value="FPNCR"/>
</dbReference>
<dbReference type="Gene3D" id="2.40.30.10">
    <property type="entry name" value="Translation factors"/>
    <property type="match status" value="1"/>
</dbReference>
<sequence length="707" mass="78746">MSSSKLLCIPDLITVSLFLLIWAWFTDAWGLWAPKPDPLLFVPVRDRSSYKKAPTKSRNIAEALKVRTRIMNVWTGMIPPLLTNRQDLDLVVFWGSQSGRAERLAASFARDCTGRFGLGVEAADLDDYDPRHLTEVPSTKLVVFIVATFGEGDPTDNAVKFFSVLKALRDSGKPELLKNLRYAAFGLGNRNYKHYNKMVDVVDQTLKALGAQNVVTVGKADEAEGPTATDEHFLEWSSSAAETIGRLFGVEEQEVSYVPEFSIIRIDATADKDNTANASPINPRSAALAASLTIARDLTNSPDRQCLHVELDLSSRRSMKYQAGDHLVVWPQNSVDEVERLCRLLGLSEEERNETVDIRPRVQGKSPGFPSPTTRKAILHHHLDISGPVSRDAVRLLVKFAPTQTAQEFLSSLAKDTIKFRTLVSSSFLSLGKVMHLAGDDRTWDKLPFSFLLDCLGKLKPRYYSIATSPTVSPLQPAITLAITRKTVVRSPSDPDAQFSRFYGVASNYLLAVSRNLGPAAQQPITDEPNYGVNDNKVLVQIRRSTFKLPRNHLRPIIMIAAGTGIAPFRAFVQERASIAARGLAVGPALLLFGCRSPTEDFLYSEEWAGYARRLPGFELINAFSRHDERKVYVQDKLMEEKEKVAALLEQDAVLYVCGSADMARGVRRALIRLFVEMKGWPEEQAEKHVTGEMKKAKQLLEDIWSD</sequence>
<dbReference type="EMBL" id="JACBAE010001109">
    <property type="protein sequence ID" value="KAF7173003.1"/>
    <property type="molecule type" value="Genomic_DNA"/>
</dbReference>
<evidence type="ECO:0000313" key="13">
    <source>
        <dbReference type="EMBL" id="KAF7173003.1"/>
    </source>
</evidence>
<evidence type="ECO:0000256" key="4">
    <source>
        <dbReference type="ARBA" id="ARBA00022643"/>
    </source>
</evidence>
<dbReference type="SUPFAM" id="SSF52218">
    <property type="entry name" value="Flavoproteins"/>
    <property type="match status" value="1"/>
</dbReference>
<evidence type="ECO:0000259" key="12">
    <source>
        <dbReference type="PROSITE" id="PS51384"/>
    </source>
</evidence>
<dbReference type="Gene3D" id="1.20.990.10">
    <property type="entry name" value="NADPH-cytochrome p450 Reductase, Chain A, domain 3"/>
    <property type="match status" value="1"/>
</dbReference>
<dbReference type="Pfam" id="PF00175">
    <property type="entry name" value="NAD_binding_1"/>
    <property type="match status" value="1"/>
</dbReference>
<dbReference type="PROSITE" id="PS51384">
    <property type="entry name" value="FAD_FR"/>
    <property type="match status" value="1"/>
</dbReference>
<dbReference type="SUPFAM" id="SSF63380">
    <property type="entry name" value="Riboflavin synthase domain-like"/>
    <property type="match status" value="1"/>
</dbReference>
<proteinExistence type="predicted"/>
<dbReference type="InterPro" id="IPR029039">
    <property type="entry name" value="Flavoprotein-like_sf"/>
</dbReference>
<name>A0A8H6QHC2_9EURO</name>
<dbReference type="SUPFAM" id="SSF52343">
    <property type="entry name" value="Ferredoxin reductase-like, C-terminal NADP-linked domain"/>
    <property type="match status" value="1"/>
</dbReference>
<comment type="cofactor">
    <cofactor evidence="1">
        <name>FMN</name>
        <dbReference type="ChEBI" id="CHEBI:58210"/>
    </cofactor>
</comment>
<dbReference type="InterPro" id="IPR023173">
    <property type="entry name" value="NADPH_Cyt_P450_Rdtase_alpha"/>
</dbReference>
<dbReference type="InterPro" id="IPR003097">
    <property type="entry name" value="CysJ-like_FAD-binding"/>
</dbReference>
<keyword evidence="5" id="KW-0274">FAD</keyword>
<feature type="transmembrane region" description="Helical" evidence="10">
    <location>
        <begin position="12"/>
        <end position="32"/>
    </location>
</feature>
<evidence type="ECO:0000256" key="6">
    <source>
        <dbReference type="ARBA" id="ARBA00022857"/>
    </source>
</evidence>
<reference evidence="13" key="1">
    <citation type="submission" date="2020-06" db="EMBL/GenBank/DDBJ databases">
        <title>Draft genome sequences of strains closely related to Aspergillus parafelis and Aspergillus hiratsukae.</title>
        <authorList>
            <person name="Dos Santos R.A.C."/>
            <person name="Rivero-Menendez O."/>
            <person name="Steenwyk J.L."/>
            <person name="Mead M.E."/>
            <person name="Goldman G.H."/>
            <person name="Alastruey-Izquierdo A."/>
            <person name="Rokas A."/>
        </authorList>
    </citation>
    <scope>NUCLEOTIDE SEQUENCE</scope>
    <source>
        <strain evidence="13">CNM-CM5623</strain>
    </source>
</reference>
<evidence type="ECO:0008006" key="15">
    <source>
        <dbReference type="Google" id="ProtNLM"/>
    </source>
</evidence>
<dbReference type="InterPro" id="IPR001433">
    <property type="entry name" value="OxRdtase_FAD/NAD-bd"/>
</dbReference>
<keyword evidence="6" id="KW-0521">NADP</keyword>
<dbReference type="Proteomes" id="UP000654922">
    <property type="component" value="Unassembled WGS sequence"/>
</dbReference>
<evidence type="ECO:0000256" key="9">
    <source>
        <dbReference type="ARBA" id="ARBA00049342"/>
    </source>
</evidence>
<organism evidence="13 14">
    <name type="scientific">Aspergillus felis</name>
    <dbReference type="NCBI Taxonomy" id="1287682"/>
    <lineage>
        <taxon>Eukaryota</taxon>
        <taxon>Fungi</taxon>
        <taxon>Dikarya</taxon>
        <taxon>Ascomycota</taxon>
        <taxon>Pezizomycotina</taxon>
        <taxon>Eurotiomycetes</taxon>
        <taxon>Eurotiomycetidae</taxon>
        <taxon>Eurotiales</taxon>
        <taxon>Aspergillaceae</taxon>
        <taxon>Aspergillus</taxon>
        <taxon>Aspergillus subgen. Fumigati</taxon>
    </lineage>
</organism>
<evidence type="ECO:0000259" key="11">
    <source>
        <dbReference type="PROSITE" id="PS50902"/>
    </source>
</evidence>
<dbReference type="OrthoDB" id="1856718at2759"/>
<feature type="domain" description="FAD-binding FR-type" evidence="12">
    <location>
        <begin position="285"/>
        <end position="550"/>
    </location>
</feature>
<dbReference type="AlphaFoldDB" id="A0A8H6QHC2"/>
<evidence type="ECO:0000313" key="14">
    <source>
        <dbReference type="Proteomes" id="UP000654922"/>
    </source>
</evidence>
<keyword evidence="7" id="KW-0560">Oxidoreductase</keyword>
<keyword evidence="10" id="KW-0472">Membrane</keyword>
<dbReference type="InterPro" id="IPR001709">
    <property type="entry name" value="Flavoprot_Pyr_Nucl_cyt_Rdtase"/>
</dbReference>
<comment type="cofactor">
    <cofactor evidence="2">
        <name>FAD</name>
        <dbReference type="ChEBI" id="CHEBI:57692"/>
    </cofactor>
</comment>
<protein>
    <recommendedName>
        <fullName evidence="15">NADPH--cytochrome P450 reductase</fullName>
    </recommendedName>
</protein>
<comment type="caution">
    <text evidence="13">The sequence shown here is derived from an EMBL/GenBank/DDBJ whole genome shotgun (WGS) entry which is preliminary data.</text>
</comment>
<dbReference type="Pfam" id="PF00667">
    <property type="entry name" value="FAD_binding_1"/>
    <property type="match status" value="1"/>
</dbReference>
<keyword evidence="10" id="KW-0812">Transmembrane</keyword>
<evidence type="ECO:0000256" key="3">
    <source>
        <dbReference type="ARBA" id="ARBA00022630"/>
    </source>
</evidence>
<dbReference type="GO" id="GO:0050660">
    <property type="term" value="F:flavin adenine dinucleotide binding"/>
    <property type="evidence" value="ECO:0007669"/>
    <property type="project" value="TreeGrafter"/>
</dbReference>
<accession>A0A8H6QHC2</accession>
<keyword evidence="10" id="KW-1133">Transmembrane helix</keyword>
<dbReference type="PANTHER" id="PTHR19384">
    <property type="entry name" value="NITRIC OXIDE SYNTHASE-RELATED"/>
    <property type="match status" value="1"/>
</dbReference>
<keyword evidence="3" id="KW-0285">Flavoprotein</keyword>
<evidence type="ECO:0000256" key="10">
    <source>
        <dbReference type="SAM" id="Phobius"/>
    </source>
</evidence>
<gene>
    <name evidence="13" type="ORF">CNMCM5623_005121</name>
</gene>
<dbReference type="FunFam" id="3.40.50.80:FF:000032">
    <property type="entry name" value="NADPH-dependent diflavin oxidoreductase 1"/>
    <property type="match status" value="1"/>
</dbReference>
<dbReference type="InterPro" id="IPR008254">
    <property type="entry name" value="Flavodoxin/NO_synth"/>
</dbReference>
<dbReference type="GO" id="GO:0003958">
    <property type="term" value="F:NADPH-hemoprotein reductase activity"/>
    <property type="evidence" value="ECO:0007669"/>
    <property type="project" value="UniProtKB-EC"/>
</dbReference>
<evidence type="ECO:0000256" key="8">
    <source>
        <dbReference type="ARBA" id="ARBA00023128"/>
    </source>
</evidence>
<comment type="catalytic activity">
    <reaction evidence="9">
        <text>2 oxidized [cytochrome P450] + NADPH = 2 reduced [cytochrome P450] + NADP(+) + H(+)</text>
        <dbReference type="Rhea" id="RHEA:24040"/>
        <dbReference type="Rhea" id="RHEA-COMP:14627"/>
        <dbReference type="Rhea" id="RHEA-COMP:14628"/>
        <dbReference type="ChEBI" id="CHEBI:15378"/>
        <dbReference type="ChEBI" id="CHEBI:55376"/>
        <dbReference type="ChEBI" id="CHEBI:57783"/>
        <dbReference type="ChEBI" id="CHEBI:58349"/>
        <dbReference type="ChEBI" id="CHEBI:60344"/>
        <dbReference type="EC" id="1.6.2.4"/>
    </reaction>
</comment>